<reference evidence="4" key="1">
    <citation type="submission" date="2017-10" db="EMBL/GenBank/DDBJ databases">
        <title>A new Pekin duck reference genome.</title>
        <authorList>
            <person name="Hou Z.-C."/>
            <person name="Zhou Z.-K."/>
            <person name="Zhu F."/>
            <person name="Hou S.-S."/>
        </authorList>
    </citation>
    <scope>NUCLEOTIDE SEQUENCE [LARGE SCALE GENOMIC DNA]</scope>
</reference>
<reference evidence="3" key="2">
    <citation type="submission" date="2025-08" db="UniProtKB">
        <authorList>
            <consortium name="Ensembl"/>
        </authorList>
    </citation>
    <scope>IDENTIFICATION</scope>
</reference>
<evidence type="ECO:0000313" key="4">
    <source>
        <dbReference type="Proteomes" id="UP000016666"/>
    </source>
</evidence>
<dbReference type="Proteomes" id="UP000016666">
    <property type="component" value="Unassembled WGS sequence"/>
</dbReference>
<feature type="region of interest" description="Disordered" evidence="1">
    <location>
        <begin position="60"/>
        <end position="82"/>
    </location>
</feature>
<evidence type="ECO:0000256" key="1">
    <source>
        <dbReference type="SAM" id="MobiDB-lite"/>
    </source>
</evidence>
<feature type="domain" description="Cohesin subunit SCC3/SA HEAT-repeats" evidence="2">
    <location>
        <begin position="31"/>
        <end position="61"/>
    </location>
</feature>
<dbReference type="AlphaFoldDB" id="A0A493T579"/>
<name>A0A493T579_ANAPP</name>
<dbReference type="GeneTree" id="ENSGT00940000170871"/>
<evidence type="ECO:0000259" key="2">
    <source>
        <dbReference type="Pfam" id="PF24571"/>
    </source>
</evidence>
<dbReference type="InterPro" id="IPR056396">
    <property type="entry name" value="HEAT_SCC3-SA"/>
</dbReference>
<dbReference type="Pfam" id="PF24571">
    <property type="entry name" value="HEAT_SCC3-SA"/>
    <property type="match status" value="1"/>
</dbReference>
<dbReference type="Ensembl" id="ENSAPLT00000047148.1">
    <property type="protein sequence ID" value="ENSAPLP00000020996.1"/>
    <property type="gene ID" value="ENSAPLG00000022490.1"/>
</dbReference>
<keyword evidence="4" id="KW-1185">Reference proteome</keyword>
<evidence type="ECO:0000313" key="3">
    <source>
        <dbReference type="Ensembl" id="ENSAPLP00000020996.1"/>
    </source>
</evidence>
<accession>A0A493T579</accession>
<reference evidence="3" key="3">
    <citation type="submission" date="2025-09" db="UniProtKB">
        <authorList>
            <consortium name="Ensembl"/>
        </authorList>
    </citation>
    <scope>IDENTIFICATION</scope>
</reference>
<organism evidence="3 4">
    <name type="scientific">Anas platyrhynchos platyrhynchos</name>
    <name type="common">Northern mallard</name>
    <dbReference type="NCBI Taxonomy" id="8840"/>
    <lineage>
        <taxon>Eukaryota</taxon>
        <taxon>Metazoa</taxon>
        <taxon>Chordata</taxon>
        <taxon>Craniata</taxon>
        <taxon>Vertebrata</taxon>
        <taxon>Euteleostomi</taxon>
        <taxon>Archelosauria</taxon>
        <taxon>Archosauria</taxon>
        <taxon>Dinosauria</taxon>
        <taxon>Saurischia</taxon>
        <taxon>Theropoda</taxon>
        <taxon>Coelurosauria</taxon>
        <taxon>Aves</taxon>
        <taxon>Neognathae</taxon>
        <taxon>Galloanserae</taxon>
        <taxon>Anseriformes</taxon>
        <taxon>Anatidae</taxon>
        <taxon>Anatinae</taxon>
        <taxon>Anas</taxon>
    </lineage>
</organism>
<sequence length="82" mass="8615">LGGTWGCPRGDGGTRSCLVPSGPFLHQHAAYLVDSLWDCAGTQLRDWDTAGGLLLEEAPEEGGQLGGHWEPLGGDWEALGGR</sequence>
<proteinExistence type="predicted"/>
<dbReference type="OMA" id="CAGTQLR"/>
<protein>
    <recommendedName>
        <fullName evidence="2">Cohesin subunit SCC3/SA HEAT-repeats domain-containing protein</fullName>
    </recommendedName>
</protein>
<dbReference type="STRING" id="8840.ENSAPLP00000020996"/>